<evidence type="ECO:0000256" key="1">
    <source>
        <dbReference type="ARBA" id="ARBA00004604"/>
    </source>
</evidence>
<dbReference type="Proteomes" id="UP000452235">
    <property type="component" value="Unassembled WGS sequence"/>
</dbReference>
<name>A0A8H3N345_ASPTE</name>
<sequence>MEDPQFDYLEKPKPKVAPDTLKQGPISLAANGKPVPAVRTPDAGTSYNPSFEEWDRLLQEQGQKEVEALPGAVVLEAGIELTEEVI</sequence>
<comment type="similarity">
    <text evidence="3">Belongs to the NOP53 family.</text>
</comment>
<evidence type="ECO:0000256" key="2">
    <source>
        <dbReference type="ARBA" id="ARBA00004642"/>
    </source>
</evidence>
<comment type="caution">
    <text evidence="8">The sequence shown here is derived from an EMBL/GenBank/DDBJ whole genome shotgun (WGS) entry which is preliminary data.</text>
</comment>
<dbReference type="GO" id="GO:0005654">
    <property type="term" value="C:nucleoplasm"/>
    <property type="evidence" value="ECO:0007669"/>
    <property type="project" value="UniProtKB-SubCell"/>
</dbReference>
<keyword evidence="5" id="KW-0690">Ribosome biogenesis</keyword>
<dbReference type="GO" id="GO:0005730">
    <property type="term" value="C:nucleolus"/>
    <property type="evidence" value="ECO:0007669"/>
    <property type="project" value="UniProtKB-SubCell"/>
</dbReference>
<evidence type="ECO:0000256" key="6">
    <source>
        <dbReference type="ARBA" id="ARBA00023242"/>
    </source>
</evidence>
<feature type="region of interest" description="Disordered" evidence="7">
    <location>
        <begin position="1"/>
        <end position="47"/>
    </location>
</feature>
<comment type="subcellular location">
    <subcellularLocation>
        <location evidence="1">Nucleus</location>
        <location evidence="1">Nucleolus</location>
    </subcellularLocation>
    <subcellularLocation>
        <location evidence="2">Nucleus</location>
        <location evidence="2">Nucleoplasm</location>
    </subcellularLocation>
</comment>
<evidence type="ECO:0000313" key="8">
    <source>
        <dbReference type="EMBL" id="GFF20239.1"/>
    </source>
</evidence>
<dbReference type="EMBL" id="BLJY01000011">
    <property type="protein sequence ID" value="GFF20239.1"/>
    <property type="molecule type" value="Genomic_DNA"/>
</dbReference>
<evidence type="ECO:0000256" key="5">
    <source>
        <dbReference type="ARBA" id="ARBA00022517"/>
    </source>
</evidence>
<evidence type="ECO:0000256" key="3">
    <source>
        <dbReference type="ARBA" id="ARBA00008838"/>
    </source>
</evidence>
<evidence type="ECO:0000256" key="7">
    <source>
        <dbReference type="SAM" id="MobiDB-lite"/>
    </source>
</evidence>
<proteinExistence type="inferred from homology"/>
<keyword evidence="6" id="KW-0539">Nucleus</keyword>
<organism evidence="8 9">
    <name type="scientific">Aspergillus terreus</name>
    <dbReference type="NCBI Taxonomy" id="33178"/>
    <lineage>
        <taxon>Eukaryota</taxon>
        <taxon>Fungi</taxon>
        <taxon>Dikarya</taxon>
        <taxon>Ascomycota</taxon>
        <taxon>Pezizomycotina</taxon>
        <taxon>Eurotiomycetes</taxon>
        <taxon>Eurotiomycetidae</taxon>
        <taxon>Eurotiales</taxon>
        <taxon>Aspergillaceae</taxon>
        <taxon>Aspergillus</taxon>
        <taxon>Aspergillus subgen. Circumdati</taxon>
    </lineage>
</organism>
<reference evidence="8 9" key="1">
    <citation type="submission" date="2020-01" db="EMBL/GenBank/DDBJ databases">
        <title>Aspergillus terreus IFO 6365 whole genome shotgun sequence.</title>
        <authorList>
            <person name="Kanamasa S."/>
            <person name="Takahashi H."/>
        </authorList>
    </citation>
    <scope>NUCLEOTIDE SEQUENCE [LARGE SCALE GENOMIC DNA]</scope>
    <source>
        <strain evidence="8 9">IFO 6365</strain>
    </source>
</reference>
<accession>A0A8H3N345</accession>
<dbReference type="GO" id="GO:0042254">
    <property type="term" value="P:ribosome biogenesis"/>
    <property type="evidence" value="ECO:0007669"/>
    <property type="project" value="UniProtKB-KW"/>
</dbReference>
<dbReference type="InterPro" id="IPR011687">
    <property type="entry name" value="Nop53/GLTSCR2"/>
</dbReference>
<evidence type="ECO:0000256" key="4">
    <source>
        <dbReference type="ARBA" id="ARBA00018339"/>
    </source>
</evidence>
<evidence type="ECO:0000313" key="9">
    <source>
        <dbReference type="Proteomes" id="UP000452235"/>
    </source>
</evidence>
<dbReference type="Pfam" id="PF07767">
    <property type="entry name" value="Nop53"/>
    <property type="match status" value="1"/>
</dbReference>
<protein>
    <recommendedName>
        <fullName evidence="4">Ribosome biogenesis protein NOP53</fullName>
    </recommendedName>
</protein>
<dbReference type="AlphaFoldDB" id="A0A8H3N345"/>
<keyword evidence="9" id="KW-1185">Reference proteome</keyword>
<gene>
    <name evidence="8" type="ORF">ATEIFO6365_0011050600</name>
</gene>